<accession>A0A938BL63</accession>
<gene>
    <name evidence="1" type="ORF">FJY75_02625</name>
</gene>
<evidence type="ECO:0000313" key="1">
    <source>
        <dbReference type="EMBL" id="MBM3316724.1"/>
    </source>
</evidence>
<dbReference type="EMBL" id="VGIY01000036">
    <property type="protein sequence ID" value="MBM3316724.1"/>
    <property type="molecule type" value="Genomic_DNA"/>
</dbReference>
<proteinExistence type="predicted"/>
<dbReference type="Pfam" id="PF13036">
    <property type="entry name" value="LpoB"/>
    <property type="match status" value="1"/>
</dbReference>
<reference evidence="1" key="1">
    <citation type="submission" date="2019-03" db="EMBL/GenBank/DDBJ databases">
        <title>Lake Tanganyika Metagenome-Assembled Genomes (MAGs).</title>
        <authorList>
            <person name="Tran P."/>
        </authorList>
    </citation>
    <scope>NUCLEOTIDE SEQUENCE</scope>
    <source>
        <strain evidence="1">M_DeepCast_400m_m2_100</strain>
    </source>
</reference>
<sequence>MAIGIAALLVAGCGGTKVTRIDPETTVDLSGRWNDTDSRTVAEAITQDCLHHPWVTEHLQRQGGKVPIVIAGAVRNLGTEHIAVGTFLADIERALINSGRAQVVARPDERGDLRLERADQWANASEETVKRLGQELGADYMMTGAIHTITDQVEGKRVIFYQVDMTLMDIESNLKVWVGQHKIKKFVARGQFKP</sequence>
<name>A0A938BL63_UNCEI</name>
<dbReference type="InterPro" id="IPR014094">
    <property type="entry name" value="LpoB"/>
</dbReference>
<dbReference type="AlphaFoldDB" id="A0A938BL63"/>
<comment type="caution">
    <text evidence="1">The sequence shown here is derived from an EMBL/GenBank/DDBJ whole genome shotgun (WGS) entry which is preliminary data.</text>
</comment>
<evidence type="ECO:0000313" key="2">
    <source>
        <dbReference type="Proteomes" id="UP000748308"/>
    </source>
</evidence>
<dbReference type="Proteomes" id="UP000748308">
    <property type="component" value="Unassembled WGS sequence"/>
</dbReference>
<organism evidence="1 2">
    <name type="scientific">Eiseniibacteriota bacterium</name>
    <dbReference type="NCBI Taxonomy" id="2212470"/>
    <lineage>
        <taxon>Bacteria</taxon>
        <taxon>Candidatus Eiseniibacteriota</taxon>
    </lineage>
</organism>
<protein>
    <submittedName>
        <fullName evidence="1">Penicillin-binding protein activator LpoB</fullName>
    </submittedName>
</protein>
<dbReference type="Gene3D" id="3.40.50.10610">
    <property type="entry name" value="ABC-type transport auxiliary lipoprotein component"/>
    <property type="match status" value="1"/>
</dbReference>